<keyword evidence="3" id="KW-1185">Reference proteome</keyword>
<dbReference type="AlphaFoldDB" id="A0A6N0HQK2"/>
<proteinExistence type="predicted"/>
<dbReference type="Proteomes" id="UP000509429">
    <property type="component" value="Chromosome"/>
</dbReference>
<evidence type="ECO:0000313" key="2">
    <source>
        <dbReference type="EMBL" id="QKQ24615.1"/>
    </source>
</evidence>
<dbReference type="InterPro" id="IPR021313">
    <property type="entry name" value="DUF2909"/>
</dbReference>
<feature type="transmembrane region" description="Helical" evidence="1">
    <location>
        <begin position="39"/>
        <end position="62"/>
    </location>
</feature>
<feature type="transmembrane region" description="Helical" evidence="1">
    <location>
        <begin position="6"/>
        <end position="27"/>
    </location>
</feature>
<keyword evidence="1" id="KW-1133">Transmembrane helix</keyword>
<dbReference type="NCBIfam" id="NF033233">
    <property type="entry name" value="twin_helix"/>
    <property type="match status" value="1"/>
</dbReference>
<accession>A0A6N0HQK2</accession>
<protein>
    <submittedName>
        <fullName evidence="2">Twin transmembrane helix small protein</fullName>
    </submittedName>
</protein>
<evidence type="ECO:0000313" key="3">
    <source>
        <dbReference type="Proteomes" id="UP000509429"/>
    </source>
</evidence>
<keyword evidence="1 2" id="KW-0812">Transmembrane</keyword>
<dbReference type="KEGG" id="reo:HUE58_05830"/>
<sequence>MTQVIIIVIIVAILIALGSGLLGMLRGGSAGSDKMFKSLVIRVVLSLFLFILVMFAAFMGWIEPNMVMMDVPYLSD</sequence>
<evidence type="ECO:0000256" key="1">
    <source>
        <dbReference type="SAM" id="Phobius"/>
    </source>
</evidence>
<keyword evidence="1" id="KW-0472">Membrane</keyword>
<name>A0A6N0HQK2_9GAMM</name>
<dbReference type="Pfam" id="PF11137">
    <property type="entry name" value="DUF2909"/>
    <property type="match status" value="1"/>
</dbReference>
<gene>
    <name evidence="2" type="ORF">HUE58_05830</name>
</gene>
<dbReference type="RefSeq" id="WP_174606051.1">
    <property type="nucleotide sequence ID" value="NZ_CP054490.1"/>
</dbReference>
<dbReference type="EMBL" id="CP054490">
    <property type="protein sequence ID" value="QKQ24615.1"/>
    <property type="molecule type" value="Genomic_DNA"/>
</dbReference>
<organism evidence="2 3">
    <name type="scientific">Candidatus Ruthia endofausta</name>
    <dbReference type="NCBI Taxonomy" id="2738852"/>
    <lineage>
        <taxon>Bacteria</taxon>
        <taxon>Pseudomonadati</taxon>
        <taxon>Pseudomonadota</taxon>
        <taxon>Gammaproteobacteria</taxon>
        <taxon>Candidatus Pseudothioglobaceae</taxon>
        <taxon>Candidatus Ruthturnera</taxon>
    </lineage>
</organism>
<reference evidence="2 3" key="1">
    <citation type="submission" date="2020-05" db="EMBL/GenBank/DDBJ databases">
        <title>Horizontal transmission and recombination maintain forever young bacterial symbiont genomes.</title>
        <authorList>
            <person name="Russell S.L."/>
            <person name="Pepper-Tunick E."/>
            <person name="Svedberg J."/>
            <person name="Byrne A."/>
            <person name="Ruelas Castillo J."/>
            <person name="Vollmers C."/>
            <person name="Beinart R.A."/>
            <person name="Corbett-Detig R."/>
        </authorList>
    </citation>
    <scope>NUCLEOTIDE SEQUENCE [LARGE SCALE GENOMIC DNA]</scope>
    <source>
        <strain evidence="2">JDF_Ridge</strain>
    </source>
</reference>